<dbReference type="EMBL" id="CDSF01000155">
    <property type="protein sequence ID" value="CEP03677.1"/>
    <property type="molecule type" value="Genomic_DNA"/>
</dbReference>
<name>A0A0G4J858_PLABS</name>
<dbReference type="AlphaFoldDB" id="A0A0G4J858"/>
<dbReference type="Proteomes" id="UP000039324">
    <property type="component" value="Unassembled WGS sequence"/>
</dbReference>
<sequence length="142" mass="16008">MTFEGTGVVAFDCWRKIVGRWYCDGSSGSCGCCERGIDIRMNRFWSRTSDLGSPERPCDRIVPRHTPKSDIGPQIPLNSGFGWQPSQGSASKIGTYSMHRSIQQSNWFQRMLVFRNINDTTSTTDHLYNFTASATISEEHSC</sequence>
<reference evidence="1 2" key="1">
    <citation type="submission" date="2015-02" db="EMBL/GenBank/DDBJ databases">
        <authorList>
            <person name="Chooi Y.-H."/>
        </authorList>
    </citation>
    <scope>NUCLEOTIDE SEQUENCE [LARGE SCALE GENOMIC DNA]</scope>
    <source>
        <strain evidence="1">E3</strain>
    </source>
</reference>
<accession>A0A0G4J858</accession>
<organism evidence="1 2">
    <name type="scientific">Plasmodiophora brassicae</name>
    <name type="common">Clubroot disease agent</name>
    <dbReference type="NCBI Taxonomy" id="37360"/>
    <lineage>
        <taxon>Eukaryota</taxon>
        <taxon>Sar</taxon>
        <taxon>Rhizaria</taxon>
        <taxon>Endomyxa</taxon>
        <taxon>Phytomyxea</taxon>
        <taxon>Plasmodiophorida</taxon>
        <taxon>Plasmodiophoridae</taxon>
        <taxon>Plasmodiophora</taxon>
    </lineage>
</organism>
<gene>
    <name evidence="1" type="ORF">PBRA_003284</name>
</gene>
<evidence type="ECO:0000313" key="1">
    <source>
        <dbReference type="EMBL" id="CEP03677.1"/>
    </source>
</evidence>
<keyword evidence="2" id="KW-1185">Reference proteome</keyword>
<protein>
    <submittedName>
        <fullName evidence="1">Uncharacterized protein</fullName>
    </submittedName>
</protein>
<evidence type="ECO:0000313" key="2">
    <source>
        <dbReference type="Proteomes" id="UP000039324"/>
    </source>
</evidence>
<proteinExistence type="predicted"/>